<feature type="domain" description="HTH tetR-type" evidence="6">
    <location>
        <begin position="33"/>
        <end position="94"/>
    </location>
</feature>
<feature type="region of interest" description="Disordered" evidence="5">
    <location>
        <begin position="1"/>
        <end position="31"/>
    </location>
</feature>
<evidence type="ECO:0000313" key="7">
    <source>
        <dbReference type="EMBL" id="MFC0082758.1"/>
    </source>
</evidence>
<evidence type="ECO:0000256" key="3">
    <source>
        <dbReference type="ARBA" id="ARBA00023163"/>
    </source>
</evidence>
<name>A0ABV6C4Y6_9ACTN</name>
<accession>A0ABV6C4Y6</accession>
<keyword evidence="8" id="KW-1185">Reference proteome</keyword>
<reference evidence="7 8" key="1">
    <citation type="submission" date="2024-09" db="EMBL/GenBank/DDBJ databases">
        <authorList>
            <person name="Sun Q."/>
            <person name="Mori K."/>
        </authorList>
    </citation>
    <scope>NUCLEOTIDE SEQUENCE [LARGE SCALE GENOMIC DNA]</scope>
    <source>
        <strain evidence="7 8">JCM 15389</strain>
    </source>
</reference>
<evidence type="ECO:0000256" key="5">
    <source>
        <dbReference type="SAM" id="MobiDB-lite"/>
    </source>
</evidence>
<keyword evidence="3" id="KW-0804">Transcription</keyword>
<organism evidence="7 8">
    <name type="scientific">Aciditerrimonas ferrireducens</name>
    <dbReference type="NCBI Taxonomy" id="667306"/>
    <lineage>
        <taxon>Bacteria</taxon>
        <taxon>Bacillati</taxon>
        <taxon>Actinomycetota</taxon>
        <taxon>Acidimicrobiia</taxon>
        <taxon>Acidimicrobiales</taxon>
        <taxon>Acidimicrobiaceae</taxon>
        <taxon>Aciditerrimonas</taxon>
    </lineage>
</organism>
<evidence type="ECO:0000259" key="6">
    <source>
        <dbReference type="PROSITE" id="PS50977"/>
    </source>
</evidence>
<dbReference type="InterPro" id="IPR001647">
    <property type="entry name" value="HTH_TetR"/>
</dbReference>
<comment type="caution">
    <text evidence="7">The sequence shown here is derived from an EMBL/GenBank/DDBJ whole genome shotgun (WGS) entry which is preliminary data.</text>
</comment>
<evidence type="ECO:0000256" key="4">
    <source>
        <dbReference type="PROSITE-ProRule" id="PRU00335"/>
    </source>
</evidence>
<dbReference type="PANTHER" id="PTHR30055:SF234">
    <property type="entry name" value="HTH-TYPE TRANSCRIPTIONAL REGULATOR BETI"/>
    <property type="match status" value="1"/>
</dbReference>
<dbReference type="SUPFAM" id="SSF46689">
    <property type="entry name" value="Homeodomain-like"/>
    <property type="match status" value="1"/>
</dbReference>
<dbReference type="Proteomes" id="UP001589788">
    <property type="component" value="Unassembled WGS sequence"/>
</dbReference>
<dbReference type="PROSITE" id="PS50977">
    <property type="entry name" value="HTH_TETR_2"/>
    <property type="match status" value="1"/>
</dbReference>
<feature type="DNA-binding region" description="H-T-H motif" evidence="4">
    <location>
        <begin position="57"/>
        <end position="76"/>
    </location>
</feature>
<keyword evidence="1" id="KW-0805">Transcription regulation</keyword>
<evidence type="ECO:0000313" key="8">
    <source>
        <dbReference type="Proteomes" id="UP001589788"/>
    </source>
</evidence>
<feature type="region of interest" description="Disordered" evidence="5">
    <location>
        <begin position="216"/>
        <end position="242"/>
    </location>
</feature>
<dbReference type="InterPro" id="IPR050109">
    <property type="entry name" value="HTH-type_TetR-like_transc_reg"/>
</dbReference>
<sequence>MAQADATAPQGEPLDPPGQRAKKGAPGRVPNRQATEAALEDAALTLLRRDGVLAGVNLREVADAAGVNRGLVYHYYGSRGKLLRAALARHGQRNLKRLRALADLPGPQRWRRFLRTILRDPEAIELTTLLLMDGTARIRATPLRDETMAAIRRDVEAGELPEDLDLVAFHTVMVTAAYGYLLYRTAFAAEHDVPLAELDRRVADLLYGRLLEGLKHTGPAKAPPRRRAHHRGDDQREEPHDP</sequence>
<dbReference type="PANTHER" id="PTHR30055">
    <property type="entry name" value="HTH-TYPE TRANSCRIPTIONAL REGULATOR RUTR"/>
    <property type="match status" value="1"/>
</dbReference>
<feature type="compositionally biased region" description="Basic and acidic residues" evidence="5">
    <location>
        <begin position="231"/>
        <end position="242"/>
    </location>
</feature>
<keyword evidence="2 4" id="KW-0238">DNA-binding</keyword>
<gene>
    <name evidence="7" type="ORF">ACFFRE_11510</name>
</gene>
<dbReference type="InterPro" id="IPR009057">
    <property type="entry name" value="Homeodomain-like_sf"/>
</dbReference>
<dbReference type="EMBL" id="JBHLYQ010000150">
    <property type="protein sequence ID" value="MFC0082758.1"/>
    <property type="molecule type" value="Genomic_DNA"/>
</dbReference>
<dbReference type="Gene3D" id="1.10.357.10">
    <property type="entry name" value="Tetracycline Repressor, domain 2"/>
    <property type="match status" value="1"/>
</dbReference>
<dbReference type="RefSeq" id="WP_377790394.1">
    <property type="nucleotide sequence ID" value="NZ_JBHLYQ010000150.1"/>
</dbReference>
<protein>
    <submittedName>
        <fullName evidence="7">TetR/AcrR family transcriptional regulator</fullName>
    </submittedName>
</protein>
<proteinExistence type="predicted"/>
<dbReference type="Pfam" id="PF00440">
    <property type="entry name" value="TetR_N"/>
    <property type="match status" value="1"/>
</dbReference>
<evidence type="ECO:0000256" key="2">
    <source>
        <dbReference type="ARBA" id="ARBA00023125"/>
    </source>
</evidence>
<evidence type="ECO:0000256" key="1">
    <source>
        <dbReference type="ARBA" id="ARBA00023015"/>
    </source>
</evidence>